<dbReference type="Pfam" id="PF01400">
    <property type="entry name" value="Astacin"/>
    <property type="match status" value="1"/>
</dbReference>
<evidence type="ECO:0000256" key="1">
    <source>
        <dbReference type="ARBA" id="ARBA00022729"/>
    </source>
</evidence>
<dbReference type="InterPro" id="IPR001506">
    <property type="entry name" value="Peptidase_M12A"/>
</dbReference>
<proteinExistence type="predicted"/>
<name>E4Y4C4_OIKDI</name>
<accession>E4Y4C4</accession>
<dbReference type="AlphaFoldDB" id="E4Y4C4"/>
<dbReference type="InterPro" id="IPR024079">
    <property type="entry name" value="MetalloPept_cat_dom_sf"/>
</dbReference>
<dbReference type="Gene3D" id="3.40.390.10">
    <property type="entry name" value="Collagenase (Catalytic Domain)"/>
    <property type="match status" value="1"/>
</dbReference>
<keyword evidence="2" id="KW-1015">Disulfide bond</keyword>
<dbReference type="GO" id="GO:0006508">
    <property type="term" value="P:proteolysis"/>
    <property type="evidence" value="ECO:0007669"/>
    <property type="project" value="InterPro"/>
</dbReference>
<feature type="domain" description="ZP" evidence="4">
    <location>
        <begin position="508"/>
        <end position="753"/>
    </location>
</feature>
<dbReference type="PANTHER" id="PTHR14002">
    <property type="entry name" value="ENDOGLIN/TGF-BETA RECEPTOR TYPE III"/>
    <property type="match status" value="1"/>
</dbReference>
<dbReference type="PROSITE" id="PS51034">
    <property type="entry name" value="ZP_2"/>
    <property type="match status" value="1"/>
</dbReference>
<dbReference type="Pfam" id="PF00100">
    <property type="entry name" value="Zona_pellucida"/>
    <property type="match status" value="1"/>
</dbReference>
<dbReference type="GO" id="GO:0004222">
    <property type="term" value="F:metalloendopeptidase activity"/>
    <property type="evidence" value="ECO:0007669"/>
    <property type="project" value="InterPro"/>
</dbReference>
<dbReference type="SMART" id="SM00241">
    <property type="entry name" value="ZP"/>
    <property type="match status" value="1"/>
</dbReference>
<protein>
    <recommendedName>
        <fullName evidence="4">ZP domain-containing protein</fullName>
    </recommendedName>
</protein>
<organism evidence="5">
    <name type="scientific">Oikopleura dioica</name>
    <name type="common">Tunicate</name>
    <dbReference type="NCBI Taxonomy" id="34765"/>
    <lineage>
        <taxon>Eukaryota</taxon>
        <taxon>Metazoa</taxon>
        <taxon>Chordata</taxon>
        <taxon>Tunicata</taxon>
        <taxon>Appendicularia</taxon>
        <taxon>Copelata</taxon>
        <taxon>Oikopleuridae</taxon>
        <taxon>Oikopleura</taxon>
    </lineage>
</organism>
<dbReference type="PANTHER" id="PTHR14002:SF43">
    <property type="entry name" value="DELTA-LIKE PROTEIN"/>
    <property type="match status" value="1"/>
</dbReference>
<evidence type="ECO:0000259" key="4">
    <source>
        <dbReference type="PROSITE" id="PS51034"/>
    </source>
</evidence>
<dbReference type="EMBL" id="FN654277">
    <property type="protein sequence ID" value="CBY30522.1"/>
    <property type="molecule type" value="Genomic_DNA"/>
</dbReference>
<evidence type="ECO:0000256" key="3">
    <source>
        <dbReference type="SAM" id="MobiDB-lite"/>
    </source>
</evidence>
<dbReference type="InterPro" id="IPR055355">
    <property type="entry name" value="ZP-C"/>
</dbReference>
<dbReference type="Gene3D" id="2.60.40.4100">
    <property type="entry name" value="Zona pellucida, ZP-C domain"/>
    <property type="match status" value="1"/>
</dbReference>
<keyword evidence="1" id="KW-0732">Signal</keyword>
<reference evidence="5" key="1">
    <citation type="journal article" date="2010" name="Science">
        <title>Plasticity of animal genome architecture unmasked by rapid evolution of a pelagic tunicate.</title>
        <authorList>
            <person name="Denoeud F."/>
            <person name="Henriet S."/>
            <person name="Mungpakdee S."/>
            <person name="Aury J.M."/>
            <person name="Da Silva C."/>
            <person name="Brinkmann H."/>
            <person name="Mikhaleva J."/>
            <person name="Olsen L.C."/>
            <person name="Jubin C."/>
            <person name="Canestro C."/>
            <person name="Bouquet J.M."/>
            <person name="Danks G."/>
            <person name="Poulain J."/>
            <person name="Campsteijn C."/>
            <person name="Adamski M."/>
            <person name="Cross I."/>
            <person name="Yadetie F."/>
            <person name="Muffato M."/>
            <person name="Louis A."/>
            <person name="Butcher S."/>
            <person name="Tsagkogeorga G."/>
            <person name="Konrad A."/>
            <person name="Singh S."/>
            <person name="Jensen M.F."/>
            <person name="Cong E.H."/>
            <person name="Eikeseth-Otteraa H."/>
            <person name="Noel B."/>
            <person name="Anthouard V."/>
            <person name="Porcel B.M."/>
            <person name="Kachouri-Lafond R."/>
            <person name="Nishino A."/>
            <person name="Ugolini M."/>
            <person name="Chourrout P."/>
            <person name="Nishida H."/>
            <person name="Aasland R."/>
            <person name="Huzurbazar S."/>
            <person name="Westhof E."/>
            <person name="Delsuc F."/>
            <person name="Lehrach H."/>
            <person name="Reinhardt R."/>
            <person name="Weissenbach J."/>
            <person name="Roy S.W."/>
            <person name="Artiguenave F."/>
            <person name="Postlethwait J.H."/>
            <person name="Manak J.R."/>
            <person name="Thompson E.M."/>
            <person name="Jaillon O."/>
            <person name="Du Pasquier L."/>
            <person name="Boudinot P."/>
            <person name="Liberles D.A."/>
            <person name="Volff J.N."/>
            <person name="Philippe H."/>
            <person name="Lenhard B."/>
            <person name="Roest Crollius H."/>
            <person name="Wincker P."/>
            <person name="Chourrout D."/>
        </authorList>
    </citation>
    <scope>NUCLEOTIDE SEQUENCE [LARGE SCALE GENOMIC DNA]</scope>
</reference>
<dbReference type="SUPFAM" id="SSF55486">
    <property type="entry name" value="Metalloproteases ('zincins'), catalytic domain"/>
    <property type="match status" value="1"/>
</dbReference>
<gene>
    <name evidence="5" type="ORF">GSOID_T00018393001</name>
</gene>
<evidence type="ECO:0000313" key="5">
    <source>
        <dbReference type="EMBL" id="CBY30522.1"/>
    </source>
</evidence>
<dbReference type="InterPro" id="IPR042235">
    <property type="entry name" value="ZP-C_dom"/>
</dbReference>
<feature type="compositionally biased region" description="Low complexity" evidence="3">
    <location>
        <begin position="478"/>
        <end position="495"/>
    </location>
</feature>
<feature type="region of interest" description="Disordered" evidence="3">
    <location>
        <begin position="467"/>
        <end position="498"/>
    </location>
</feature>
<dbReference type="InterPro" id="IPR006026">
    <property type="entry name" value="Peptidase_Metallo"/>
</dbReference>
<dbReference type="Proteomes" id="UP000011014">
    <property type="component" value="Unassembled WGS sequence"/>
</dbReference>
<dbReference type="GO" id="GO:0008270">
    <property type="term" value="F:zinc ion binding"/>
    <property type="evidence" value="ECO:0007669"/>
    <property type="project" value="InterPro"/>
</dbReference>
<dbReference type="InterPro" id="IPR001507">
    <property type="entry name" value="ZP_dom"/>
</dbReference>
<dbReference type="SMART" id="SM00235">
    <property type="entry name" value="ZnMc"/>
    <property type="match status" value="1"/>
</dbReference>
<evidence type="ECO:0000256" key="2">
    <source>
        <dbReference type="ARBA" id="ARBA00023157"/>
    </source>
</evidence>
<dbReference type="Gene3D" id="2.60.40.3210">
    <property type="entry name" value="Zona pellucida, ZP-N domain"/>
    <property type="match status" value="1"/>
</dbReference>
<sequence length="771" mass="85326">MRKLAFSLFGYLSAHLADHQPAQVNITEDPHADWHNGPHGDVILVEWQRQHLQDLGYNTSTYNIDYSITHTRGLQAEGTFTKWSKLNSDGKIIVPYYLEDTVTENLRQTIHDELADFSYSIGCIEMVYDPDLSNGNGLYVLGETSVDDNGSGSGCWSYVGMCPNCKNGYSRVKAGWQALRLPDWCIGQGGVHHEFLHAIGLLHEQDRPDFEDHFEYSADGGSITQEGWFNTGHTLEPSSNLMYSGFKLKNGRSYSSHDLLTTTDAVQVWKQYCEADFSQFPLPNMTTCPTPDVVDAIRPVFVHRLCDSRPDCLGLEDEGSELVRCESDLNSVGCCSSVYMSLFGHECVDNGIVNGKVSYLCPNGNQLRWENGQGWYNSVSVGDGSYYSISGLFDDNSGTCVHEKLSDPDFVWGTGHSQQVYCVRNGEKTLLPCAYSDCDFTVSKCMNSIDESGFTCVCRDDFQNCDGEDPTEPPTEPPETTDLPETTPESTTSDPGNCKETIEDSLISCDKGHLIIDLPLCALQENNLDPSAIFMGTQSCRGEVIRGYLVFDAQAKGCSVNPDKRNDKLIFNTVVRTAGSNSVITRSPGLELLLSCVLNTTQTISLDDGAGLNVNVNHIYVDFGEEQGSFDIEMAVFNSSDFAVPANLDHVFNVPDNVFIAISNWYSPLFIAIEKCVAFPEDRENQLEYVLIKNSCELDAATTILSSGSSPVASFQFEAFQFTQSTSPISIECEISVCEADNCNVCENRRRRRSLNNSHTEKIKATIIAQP</sequence>